<keyword evidence="7" id="KW-0798">TonB box</keyword>
<comment type="similarity">
    <text evidence="6 7">Belongs to the TonB-dependent receptor family.</text>
</comment>
<dbReference type="InterPro" id="IPR037066">
    <property type="entry name" value="Plug_dom_sf"/>
</dbReference>
<keyword evidence="6" id="KW-1134">Transmembrane beta strand</keyword>
<dbReference type="SUPFAM" id="SSF56935">
    <property type="entry name" value="Porins"/>
    <property type="match status" value="1"/>
</dbReference>
<dbReference type="NCBIfam" id="TIGR04056">
    <property type="entry name" value="OMP_RagA_SusC"/>
    <property type="match status" value="1"/>
</dbReference>
<dbReference type="PROSITE" id="PS52016">
    <property type="entry name" value="TONB_DEPENDENT_REC_3"/>
    <property type="match status" value="1"/>
</dbReference>
<dbReference type="Pfam" id="PF07715">
    <property type="entry name" value="Plug"/>
    <property type="match status" value="1"/>
</dbReference>
<evidence type="ECO:0000256" key="5">
    <source>
        <dbReference type="ARBA" id="ARBA00023237"/>
    </source>
</evidence>
<evidence type="ECO:0000256" key="6">
    <source>
        <dbReference type="PROSITE-ProRule" id="PRU01360"/>
    </source>
</evidence>
<evidence type="ECO:0000259" key="8">
    <source>
        <dbReference type="SMART" id="SM00965"/>
    </source>
</evidence>
<protein>
    <submittedName>
        <fullName evidence="9">TonB-linked SusC/RagA family outer membrane protein</fullName>
    </submittedName>
</protein>
<evidence type="ECO:0000256" key="2">
    <source>
        <dbReference type="ARBA" id="ARBA00022496"/>
    </source>
</evidence>
<dbReference type="AlphaFoldDB" id="A0A4Q7MWG0"/>
<feature type="domain" description="Secretin/TonB short N-terminal" evidence="8">
    <location>
        <begin position="67"/>
        <end position="118"/>
    </location>
</feature>
<dbReference type="InterPro" id="IPR008969">
    <property type="entry name" value="CarboxyPept-like_regulatory"/>
</dbReference>
<dbReference type="Proteomes" id="UP000293874">
    <property type="component" value="Unassembled WGS sequence"/>
</dbReference>
<evidence type="ECO:0000256" key="4">
    <source>
        <dbReference type="ARBA" id="ARBA00023136"/>
    </source>
</evidence>
<keyword evidence="2" id="KW-0410">Iron transport</keyword>
<dbReference type="Gene3D" id="2.60.40.1120">
    <property type="entry name" value="Carboxypeptidase-like, regulatory domain"/>
    <property type="match status" value="1"/>
</dbReference>
<dbReference type="Pfam" id="PF13715">
    <property type="entry name" value="CarbopepD_reg_2"/>
    <property type="match status" value="1"/>
</dbReference>
<sequence length="1189" mass="133170">MRFYTDSLCINNSAGKKNKHNNAMLKISAVFAFLFFSLAGNAQRVTLNERNKPITTVFREIRKQTGLDFIYNVKDLKRTNNVTIVVNNEELSVALKQLFAGSGLSFEIRDKSIAIREIEKKPVEQEQVQVQAPVQIAIRGRVQDSKAVPLIGATVRAKAANRSVVTNDEGEFVLPNIDPKDVIVISYTGYTTREFPASYKFAEPIVLTERMQNMNEVVVVGYGTQKKVNLTGAVSQVSGDDLKQRATPNIITSLQGMLPGLNIQSNNGNPVDIPEINVRGFNSINGGSPLVLVDGFQGNINRINPADVESITVLKDAASSAIYGARGAFGVILITTKKGKQGKIEIDYSNNFGFTRPASRTDYITDPYTYGKTVDAALYGYNGTNYTGYSDEDYERIKQVMNGTLEPFKEKQANNTYKFFYNTNWYDFLFRKTQFSQNHNISVSGGTDKLQGYVSGRIYNTQSIQNIDDAEMKLVNLRGSVKAKPAEWLELSYNSMISTSKDQEFGGGRAGFGGLWTNTTWYYLFPFHPITVDGIPFDFSGSGAQGPLLERSNFYKRHTEQYVNMLSTKITPLKDLQFNIDYSSTVNHAASSTRLNQYTYLTGDRIISTVGGVNRLTEARSRSYLKALNVYGTYNYSLAKKHNFKLMLGYNQEEFNDDVVNAAQNGLLAANLSNLNLGTEMYLADGEAEVWAIQGYFGRFNYDFKNKYLLEVNARYDGSSKFPEHSRWGFFPSVSGGWYVSKEKFYQPLKDVMSSLKLRVSYGQLGNQSIANNTFSQLLSPKQTSWLINGARANYVDAPLPLPKVVSWENSRTIDFGADLGFLNDRLTVSFDWYEKIVERMYLPGEPLPAVFGAAEPKENIATLRNRGFELSLTYNNTFNVAGSDLRFRATASVYNFEGVITKYPNPNGLMNTYWEGQKLGTIYGYRIGGQFQSDEEAQKYQNSFTNPSTSLGQVYNYELNIVQNTQWKGLRAGDIKYLDLNGDGAINKGKNTLADHGDLDAIGNAMPQFPFGFNIAAEWKNFDLFIAGAGIARQDWYATGNIYWGSYERPYLSFIRKDLISNAWSPETPGNTYPQINRGYASLGSLRSLGEVNDYYLINVGYLRIKNLSVGYTLPERLTRKAQIQKLRVYFSGENLFTWRFGNLTKYIDPEMAGSGINYSAPGAAVSRSRAEDYPIGKIFSAGINITL</sequence>
<dbReference type="InterPro" id="IPR011662">
    <property type="entry name" value="Secretin/TonB_short_N"/>
</dbReference>
<dbReference type="SUPFAM" id="SSF49464">
    <property type="entry name" value="Carboxypeptidase regulatory domain-like"/>
    <property type="match status" value="1"/>
</dbReference>
<dbReference type="InterPro" id="IPR023997">
    <property type="entry name" value="TonB-dep_OMP_SusC/RagA_CS"/>
</dbReference>
<dbReference type="Pfam" id="PF07660">
    <property type="entry name" value="STN"/>
    <property type="match status" value="1"/>
</dbReference>
<keyword evidence="6" id="KW-0812">Transmembrane</keyword>
<dbReference type="NCBIfam" id="TIGR04057">
    <property type="entry name" value="SusC_RagA_signa"/>
    <property type="match status" value="1"/>
</dbReference>
<dbReference type="InterPro" id="IPR012910">
    <property type="entry name" value="Plug_dom"/>
</dbReference>
<keyword evidence="2" id="KW-0406">Ion transport</keyword>
<keyword evidence="3" id="KW-0408">Iron</keyword>
<name>A0A4Q7MWG0_9BACT</name>
<dbReference type="Gene3D" id="2.170.130.10">
    <property type="entry name" value="TonB-dependent receptor, plug domain"/>
    <property type="match status" value="1"/>
</dbReference>
<dbReference type="InterPro" id="IPR039426">
    <property type="entry name" value="TonB-dep_rcpt-like"/>
</dbReference>
<dbReference type="SMART" id="SM00965">
    <property type="entry name" value="STN"/>
    <property type="match status" value="1"/>
</dbReference>
<evidence type="ECO:0000256" key="7">
    <source>
        <dbReference type="RuleBase" id="RU003357"/>
    </source>
</evidence>
<evidence type="ECO:0000256" key="1">
    <source>
        <dbReference type="ARBA" id="ARBA00022448"/>
    </source>
</evidence>
<keyword evidence="10" id="KW-1185">Reference proteome</keyword>
<dbReference type="GO" id="GO:0006826">
    <property type="term" value="P:iron ion transport"/>
    <property type="evidence" value="ECO:0007669"/>
    <property type="project" value="UniProtKB-KW"/>
</dbReference>
<proteinExistence type="inferred from homology"/>
<dbReference type="GO" id="GO:0009279">
    <property type="term" value="C:cell outer membrane"/>
    <property type="evidence" value="ECO:0007669"/>
    <property type="project" value="UniProtKB-SubCell"/>
</dbReference>
<evidence type="ECO:0000256" key="3">
    <source>
        <dbReference type="ARBA" id="ARBA00023004"/>
    </source>
</evidence>
<keyword evidence="4 6" id="KW-0472">Membrane</keyword>
<dbReference type="InterPro" id="IPR023996">
    <property type="entry name" value="TonB-dep_OMP_SusC/RagA"/>
</dbReference>
<organism evidence="9 10">
    <name type="scientific">Pseudobacter ginsenosidimutans</name>
    <dbReference type="NCBI Taxonomy" id="661488"/>
    <lineage>
        <taxon>Bacteria</taxon>
        <taxon>Pseudomonadati</taxon>
        <taxon>Bacteroidota</taxon>
        <taxon>Chitinophagia</taxon>
        <taxon>Chitinophagales</taxon>
        <taxon>Chitinophagaceae</taxon>
        <taxon>Pseudobacter</taxon>
    </lineage>
</organism>
<dbReference type="EMBL" id="SGXA01000002">
    <property type="protein sequence ID" value="RZS71493.1"/>
    <property type="molecule type" value="Genomic_DNA"/>
</dbReference>
<gene>
    <name evidence="9" type="ORF">EV199_3396</name>
</gene>
<comment type="caution">
    <text evidence="9">The sequence shown here is derived from an EMBL/GenBank/DDBJ whole genome shotgun (WGS) entry which is preliminary data.</text>
</comment>
<reference evidence="9 10" key="1">
    <citation type="submission" date="2019-02" db="EMBL/GenBank/DDBJ databases">
        <title>Genomic Encyclopedia of Type Strains, Phase IV (KMG-IV): sequencing the most valuable type-strain genomes for metagenomic binning, comparative biology and taxonomic classification.</title>
        <authorList>
            <person name="Goeker M."/>
        </authorList>
    </citation>
    <scope>NUCLEOTIDE SEQUENCE [LARGE SCALE GENOMIC DNA]</scope>
    <source>
        <strain evidence="9 10">DSM 18116</strain>
    </source>
</reference>
<dbReference type="InterPro" id="IPR000531">
    <property type="entry name" value="Beta-barrel_TonB"/>
</dbReference>
<keyword evidence="1 6" id="KW-0813">Transport</keyword>
<keyword evidence="5 6" id="KW-0998">Cell outer membrane</keyword>
<comment type="subcellular location">
    <subcellularLocation>
        <location evidence="6">Cell outer membrane</location>
        <topology evidence="6">Multi-pass membrane protein</topology>
    </subcellularLocation>
</comment>
<evidence type="ECO:0000313" key="9">
    <source>
        <dbReference type="EMBL" id="RZS71493.1"/>
    </source>
</evidence>
<accession>A0A4Q7MWG0</accession>
<dbReference type="Pfam" id="PF00593">
    <property type="entry name" value="TonB_dep_Rec_b-barrel"/>
    <property type="match status" value="1"/>
</dbReference>
<evidence type="ECO:0000313" key="10">
    <source>
        <dbReference type="Proteomes" id="UP000293874"/>
    </source>
</evidence>